<keyword evidence="6" id="KW-0812">Transmembrane</keyword>
<evidence type="ECO:0000256" key="9">
    <source>
        <dbReference type="ARBA" id="ARBA00022786"/>
    </source>
</evidence>
<evidence type="ECO:0000256" key="12">
    <source>
        <dbReference type="ARBA" id="ARBA00023136"/>
    </source>
</evidence>
<organism evidence="15 16">
    <name type="scientific">Malus domestica</name>
    <name type="common">Apple</name>
    <name type="synonym">Pyrus malus</name>
    <dbReference type="NCBI Taxonomy" id="3750"/>
    <lineage>
        <taxon>Eukaryota</taxon>
        <taxon>Viridiplantae</taxon>
        <taxon>Streptophyta</taxon>
        <taxon>Embryophyta</taxon>
        <taxon>Tracheophyta</taxon>
        <taxon>Spermatophyta</taxon>
        <taxon>Magnoliopsida</taxon>
        <taxon>eudicotyledons</taxon>
        <taxon>Gunneridae</taxon>
        <taxon>Pentapetalae</taxon>
        <taxon>rosids</taxon>
        <taxon>fabids</taxon>
        <taxon>Rosales</taxon>
        <taxon>Rosaceae</taxon>
        <taxon>Amygdaloideae</taxon>
        <taxon>Maleae</taxon>
        <taxon>Malus</taxon>
    </lineage>
</organism>
<evidence type="ECO:0000256" key="1">
    <source>
        <dbReference type="ARBA" id="ARBA00000900"/>
    </source>
</evidence>
<comment type="similarity">
    <text evidence="13">Belongs to the RING-type zinc finger family. ATL subfamily.</text>
</comment>
<evidence type="ECO:0000256" key="4">
    <source>
        <dbReference type="ARBA" id="ARBA00012483"/>
    </source>
</evidence>
<dbReference type="InterPro" id="IPR046948">
    <property type="entry name" value="ATL20-22-like"/>
</dbReference>
<keyword evidence="8" id="KW-0863">Zinc-finger</keyword>
<dbReference type="Proteomes" id="UP000290289">
    <property type="component" value="Chromosome 2"/>
</dbReference>
<protein>
    <recommendedName>
        <fullName evidence="4">RING-type E3 ubiquitin transferase</fullName>
        <ecNumber evidence="4">2.3.2.27</ecNumber>
    </recommendedName>
</protein>
<feature type="signal peptide" evidence="14">
    <location>
        <begin position="1"/>
        <end position="25"/>
    </location>
</feature>
<dbReference type="EMBL" id="RDQH01000328">
    <property type="protein sequence ID" value="RXI04964.1"/>
    <property type="molecule type" value="Genomic_DNA"/>
</dbReference>
<dbReference type="PANTHER" id="PTHR46279">
    <property type="entry name" value="RING/U-BOX SUPERFAMILY PROTEIN"/>
    <property type="match status" value="1"/>
</dbReference>
<evidence type="ECO:0000256" key="6">
    <source>
        <dbReference type="ARBA" id="ARBA00022692"/>
    </source>
</evidence>
<dbReference type="GO" id="GO:0061630">
    <property type="term" value="F:ubiquitin protein ligase activity"/>
    <property type="evidence" value="ECO:0007669"/>
    <property type="project" value="UniProtKB-EC"/>
</dbReference>
<dbReference type="PANTHER" id="PTHR46279:SF9">
    <property type="entry name" value="OS01G0116300 PROTEIN"/>
    <property type="match status" value="1"/>
</dbReference>
<accession>A0A498KEZ1</accession>
<evidence type="ECO:0000313" key="16">
    <source>
        <dbReference type="Proteomes" id="UP000290289"/>
    </source>
</evidence>
<evidence type="ECO:0000256" key="3">
    <source>
        <dbReference type="ARBA" id="ARBA00004906"/>
    </source>
</evidence>
<keyword evidence="10" id="KW-0862">Zinc</keyword>
<gene>
    <name evidence="15" type="ORF">DVH24_006221</name>
</gene>
<keyword evidence="9" id="KW-0833">Ubl conjugation pathway</keyword>
<comment type="caution">
    <text evidence="15">The sequence shown here is derived from an EMBL/GenBank/DDBJ whole genome shotgun (WGS) entry which is preliminary data.</text>
</comment>
<comment type="catalytic activity">
    <reaction evidence="1">
        <text>S-ubiquitinyl-[E2 ubiquitin-conjugating enzyme]-L-cysteine + [acceptor protein]-L-lysine = [E2 ubiquitin-conjugating enzyme]-L-cysteine + N(6)-ubiquitinyl-[acceptor protein]-L-lysine.</text>
        <dbReference type="EC" id="2.3.2.27"/>
    </reaction>
</comment>
<evidence type="ECO:0000256" key="14">
    <source>
        <dbReference type="SAM" id="SignalP"/>
    </source>
</evidence>
<evidence type="ECO:0000313" key="15">
    <source>
        <dbReference type="EMBL" id="RXI04964.1"/>
    </source>
</evidence>
<name>A0A498KEZ1_MALDO</name>
<sequence length="232" mass="26236">MQKLIISYVCILLLVFFKLVGASHACLESKCGDDQAAAIHFPLRISRKHHCGNPGLECNVRYEQQILVKLFVKHTDYKRQEIQVYGPSDCLPLKPVEITNKQISPFNLSYFYTSNFTLFSCPTSVARETYGYQIPCLGHPGTSIYAIDSNSTGDLEYLFQNVQSCSKMYDVLSVPSGFWGGGFGDGFNWSEPNCTVCEAQGKRCRWKNDGTNSEIKCLPWRKPSKDNIYIHC</sequence>
<keyword evidence="11" id="KW-1133">Transmembrane helix</keyword>
<dbReference type="AlphaFoldDB" id="A0A498KEZ1"/>
<dbReference type="EC" id="2.3.2.27" evidence="4"/>
<evidence type="ECO:0000256" key="11">
    <source>
        <dbReference type="ARBA" id="ARBA00022989"/>
    </source>
</evidence>
<reference evidence="15 16" key="1">
    <citation type="submission" date="2018-10" db="EMBL/GenBank/DDBJ databases">
        <title>A high-quality apple genome assembly.</title>
        <authorList>
            <person name="Hu J."/>
        </authorList>
    </citation>
    <scope>NUCLEOTIDE SEQUENCE [LARGE SCALE GENOMIC DNA]</scope>
    <source>
        <strain evidence="16">cv. HFTH1</strain>
        <tissue evidence="15">Young leaf</tissue>
    </source>
</reference>
<keyword evidence="16" id="KW-1185">Reference proteome</keyword>
<evidence type="ECO:0000256" key="2">
    <source>
        <dbReference type="ARBA" id="ARBA00004167"/>
    </source>
</evidence>
<keyword evidence="5" id="KW-0808">Transferase</keyword>
<dbReference type="GO" id="GO:0008270">
    <property type="term" value="F:zinc ion binding"/>
    <property type="evidence" value="ECO:0007669"/>
    <property type="project" value="UniProtKB-KW"/>
</dbReference>
<dbReference type="GO" id="GO:0016020">
    <property type="term" value="C:membrane"/>
    <property type="evidence" value="ECO:0007669"/>
    <property type="project" value="UniProtKB-SubCell"/>
</dbReference>
<keyword evidence="14" id="KW-0732">Signal</keyword>
<comment type="pathway">
    <text evidence="3">Protein modification; protein ubiquitination.</text>
</comment>
<evidence type="ECO:0000256" key="5">
    <source>
        <dbReference type="ARBA" id="ARBA00022679"/>
    </source>
</evidence>
<keyword evidence="7" id="KW-0479">Metal-binding</keyword>
<proteinExistence type="inferred from homology"/>
<comment type="subcellular location">
    <subcellularLocation>
        <location evidence="2">Membrane</location>
        <topology evidence="2">Single-pass membrane protein</topology>
    </subcellularLocation>
</comment>
<keyword evidence="12" id="KW-0472">Membrane</keyword>
<evidence type="ECO:0000256" key="7">
    <source>
        <dbReference type="ARBA" id="ARBA00022723"/>
    </source>
</evidence>
<evidence type="ECO:0000256" key="10">
    <source>
        <dbReference type="ARBA" id="ARBA00022833"/>
    </source>
</evidence>
<evidence type="ECO:0000256" key="8">
    <source>
        <dbReference type="ARBA" id="ARBA00022771"/>
    </source>
</evidence>
<evidence type="ECO:0000256" key="13">
    <source>
        <dbReference type="ARBA" id="ARBA00024209"/>
    </source>
</evidence>
<feature type="chain" id="PRO_5019800072" description="RING-type E3 ubiquitin transferase" evidence="14">
    <location>
        <begin position="26"/>
        <end position="232"/>
    </location>
</feature>